<dbReference type="PANTHER" id="PTHR14150:SF12">
    <property type="entry name" value="U3 SMALL NUCLEOLAR RNA-ASSOCIATED PROTEIN 14 HOMOLOG A"/>
    <property type="match status" value="1"/>
</dbReference>
<evidence type="ECO:0000256" key="4">
    <source>
        <dbReference type="SAM" id="MobiDB-lite"/>
    </source>
</evidence>
<dbReference type="Proteomes" id="UP001375240">
    <property type="component" value="Unassembled WGS sequence"/>
</dbReference>
<dbReference type="Pfam" id="PF04615">
    <property type="entry name" value="Utp14"/>
    <property type="match status" value="1"/>
</dbReference>
<feature type="compositionally biased region" description="Polar residues" evidence="4">
    <location>
        <begin position="356"/>
        <end position="367"/>
    </location>
</feature>
<dbReference type="GO" id="GO:0032040">
    <property type="term" value="C:small-subunit processome"/>
    <property type="evidence" value="ECO:0007669"/>
    <property type="project" value="InterPro"/>
</dbReference>
<accession>A0AAV9U317</accession>
<feature type="compositionally biased region" description="Basic and acidic residues" evidence="4">
    <location>
        <begin position="495"/>
        <end position="506"/>
    </location>
</feature>
<keyword evidence="2" id="KW-0597">Phosphoprotein</keyword>
<evidence type="ECO:0000256" key="2">
    <source>
        <dbReference type="ARBA" id="ARBA00022553"/>
    </source>
</evidence>
<evidence type="ECO:0000313" key="6">
    <source>
        <dbReference type="Proteomes" id="UP001375240"/>
    </source>
</evidence>
<feature type="region of interest" description="Disordered" evidence="4">
    <location>
        <begin position="258"/>
        <end position="312"/>
    </location>
</feature>
<comment type="caution">
    <text evidence="5">The sequence shown here is derived from an EMBL/GenBank/DDBJ whole genome shotgun (WGS) entry which is preliminary data.</text>
</comment>
<feature type="compositionally biased region" description="Polar residues" evidence="4">
    <location>
        <begin position="453"/>
        <end position="462"/>
    </location>
</feature>
<evidence type="ECO:0000313" key="5">
    <source>
        <dbReference type="EMBL" id="KAK6332721.1"/>
    </source>
</evidence>
<feature type="compositionally biased region" description="Polar residues" evidence="4">
    <location>
        <begin position="58"/>
        <end position="85"/>
    </location>
</feature>
<feature type="region of interest" description="Disordered" evidence="4">
    <location>
        <begin position="427"/>
        <end position="472"/>
    </location>
</feature>
<dbReference type="EMBL" id="JAVHNQ010000014">
    <property type="protein sequence ID" value="KAK6332721.1"/>
    <property type="molecule type" value="Genomic_DNA"/>
</dbReference>
<sequence>MASLADTDVMDSQSQASDTMETSESPQSLTALRQAVDSFSVAAALTRKRKRGSPGLDGSNQVKQSPTETRSSLFTNPQQPATMRGSTSSSKATSQAASVISQQRLDVPIPNLHRLRHNRQTAYTTTKETLERWLDTVKSMRDAEQLTFPTARQTKDNDAVALSAPPLAGLGESPRNLESMVAQVLSTDAVAPGNKTRKPISTATFKRSEDKRAHIAHLRMERELILRREAKAKRLKRIKSKTYRRILKREAQRIANKVGDSDAEADDDDLAPMKDESGLRRSIDHQFHEPEGSQPQRRSDKSTHTSESHLSKMKFMAEAEERRLKLESAGTKSETSVNLTGRRIFHDGLSHGTAEANVSSPMSNVTQPKADRNGGIPLPKTKSKPLSAKTGPSSGDANPWLANITDANSHQAEATYKIKTAPIDTTNDAISTATEPNVSRARSPPTILADQSCLRNQSVSSPQDRDPGSSLSQQKADLLLRAFAGDNVLQEAFKDAEIQPKPEPERPAGGIPGWGTWSSSARPRDSNKVKKPTASSSLKSAKVSISNKYSKKSAKYVASGVPFPFETREQYERSLRFPMGQEWSTKQIHQNLSAPRTIVEVGRAIAPLSIPR</sequence>
<dbReference type="AlphaFoldDB" id="A0AAV9U317"/>
<feature type="compositionally biased region" description="Low complexity" evidence="4">
    <location>
        <begin position="86"/>
        <end position="98"/>
    </location>
</feature>
<feature type="compositionally biased region" description="Acidic residues" evidence="4">
    <location>
        <begin position="261"/>
        <end position="270"/>
    </location>
</feature>
<reference evidence="5 6" key="1">
    <citation type="submission" date="2019-10" db="EMBL/GenBank/DDBJ databases">
        <authorList>
            <person name="Palmer J.M."/>
        </authorList>
    </citation>
    <scope>NUCLEOTIDE SEQUENCE [LARGE SCALE GENOMIC DNA]</scope>
    <source>
        <strain evidence="5 6">TWF696</strain>
    </source>
</reference>
<evidence type="ECO:0000256" key="1">
    <source>
        <dbReference type="ARBA" id="ARBA00004604"/>
    </source>
</evidence>
<comment type="subcellular location">
    <subcellularLocation>
        <location evidence="1">Nucleus</location>
        <location evidence="1">Nucleolus</location>
    </subcellularLocation>
</comment>
<feature type="compositionally biased region" description="Polar residues" evidence="4">
    <location>
        <begin position="10"/>
        <end position="31"/>
    </location>
</feature>
<gene>
    <name evidence="5" type="ORF">TWF696_002745</name>
</gene>
<feature type="region of interest" description="Disordered" evidence="4">
    <location>
        <begin position="43"/>
        <end position="102"/>
    </location>
</feature>
<dbReference type="InterPro" id="IPR006709">
    <property type="entry name" value="SSU_processome_Utp14"/>
</dbReference>
<dbReference type="PANTHER" id="PTHR14150">
    <property type="entry name" value="U3 SMALL NUCLEOLAR RNA-ASSOCIATED PROTEIN 14"/>
    <property type="match status" value="1"/>
</dbReference>
<feature type="region of interest" description="Disordered" evidence="4">
    <location>
        <begin position="1"/>
        <end position="31"/>
    </location>
</feature>
<keyword evidence="3" id="KW-0539">Nucleus</keyword>
<feature type="region of interest" description="Disordered" evidence="4">
    <location>
        <begin position="352"/>
        <end position="396"/>
    </location>
</feature>
<evidence type="ECO:0000256" key="3">
    <source>
        <dbReference type="ARBA" id="ARBA00023242"/>
    </source>
</evidence>
<keyword evidence="6" id="KW-1185">Reference proteome</keyword>
<organism evidence="5 6">
    <name type="scientific">Orbilia brochopaga</name>
    <dbReference type="NCBI Taxonomy" id="3140254"/>
    <lineage>
        <taxon>Eukaryota</taxon>
        <taxon>Fungi</taxon>
        <taxon>Dikarya</taxon>
        <taxon>Ascomycota</taxon>
        <taxon>Pezizomycotina</taxon>
        <taxon>Orbiliomycetes</taxon>
        <taxon>Orbiliales</taxon>
        <taxon>Orbiliaceae</taxon>
        <taxon>Orbilia</taxon>
    </lineage>
</organism>
<protein>
    <submittedName>
        <fullName evidence="5">Uncharacterized protein</fullName>
    </submittedName>
</protein>
<dbReference type="GO" id="GO:0006364">
    <property type="term" value="P:rRNA processing"/>
    <property type="evidence" value="ECO:0007669"/>
    <property type="project" value="InterPro"/>
</dbReference>
<feature type="region of interest" description="Disordered" evidence="4">
    <location>
        <begin position="495"/>
        <end position="542"/>
    </location>
</feature>
<proteinExistence type="predicted"/>
<name>A0AAV9U317_9PEZI</name>
<feature type="compositionally biased region" description="Polar residues" evidence="4">
    <location>
        <begin position="427"/>
        <end position="437"/>
    </location>
</feature>
<feature type="compositionally biased region" description="Basic and acidic residues" evidence="4">
    <location>
        <begin position="271"/>
        <end position="312"/>
    </location>
</feature>